<dbReference type="AlphaFoldDB" id="A0A9Q3ZM33"/>
<comment type="caution">
    <text evidence="2">The sequence shown here is derived from an EMBL/GenBank/DDBJ whole genome shotgun (WGS) entry which is preliminary data.</text>
</comment>
<dbReference type="InterPro" id="IPR036909">
    <property type="entry name" value="Cyt_c-like_dom_sf"/>
</dbReference>
<evidence type="ECO:0000313" key="3">
    <source>
        <dbReference type="Proteomes" id="UP000813672"/>
    </source>
</evidence>
<feature type="chain" id="PRO_5040380237" description="Cytochrome c domain-containing protein" evidence="1">
    <location>
        <begin position="24"/>
        <end position="165"/>
    </location>
</feature>
<gene>
    <name evidence="2" type="ORF">KBY27_09330</name>
</gene>
<sequence>MPRISLPLLTALLTLFLAAPARAQSVDPHRLYEERCAGCHLPHAGDFVWQDLALTQEGLTGQRSGRSVAAMLEAGHGRLTPQDAAILLAHFDMIRASGQLFRQKCRACHVSARDLARHSLIMREDDLTGRYTDRDIAAFLVGHGRLTPEQVAQMLEVLKRATANR</sequence>
<keyword evidence="1" id="KW-0732">Signal</keyword>
<evidence type="ECO:0000313" key="2">
    <source>
        <dbReference type="EMBL" id="MCE8537658.1"/>
    </source>
</evidence>
<protein>
    <recommendedName>
        <fullName evidence="4">Cytochrome c domain-containing protein</fullName>
    </recommendedName>
</protein>
<dbReference type="RefSeq" id="WP_234219543.1">
    <property type="nucleotide sequence ID" value="NZ_JAGQAF010000005.1"/>
</dbReference>
<evidence type="ECO:0000256" key="1">
    <source>
        <dbReference type="SAM" id="SignalP"/>
    </source>
</evidence>
<feature type="signal peptide" evidence="1">
    <location>
        <begin position="1"/>
        <end position="23"/>
    </location>
</feature>
<dbReference type="Proteomes" id="UP000813672">
    <property type="component" value="Unassembled WGS sequence"/>
</dbReference>
<dbReference type="EMBL" id="JAGQAF010000005">
    <property type="protein sequence ID" value="MCE8537658.1"/>
    <property type="molecule type" value="Genomic_DNA"/>
</dbReference>
<organism evidence="2 3">
    <name type="scientific">Ruegeria pomeroyi</name>
    <dbReference type="NCBI Taxonomy" id="89184"/>
    <lineage>
        <taxon>Bacteria</taxon>
        <taxon>Pseudomonadati</taxon>
        <taxon>Pseudomonadota</taxon>
        <taxon>Alphaproteobacteria</taxon>
        <taxon>Rhodobacterales</taxon>
        <taxon>Roseobacteraceae</taxon>
        <taxon>Ruegeria</taxon>
    </lineage>
</organism>
<proteinExistence type="predicted"/>
<dbReference type="GO" id="GO:0009055">
    <property type="term" value="F:electron transfer activity"/>
    <property type="evidence" value="ECO:0007669"/>
    <property type="project" value="InterPro"/>
</dbReference>
<accession>A0A9Q3ZM33</accession>
<dbReference type="GO" id="GO:0020037">
    <property type="term" value="F:heme binding"/>
    <property type="evidence" value="ECO:0007669"/>
    <property type="project" value="InterPro"/>
</dbReference>
<reference evidence="2" key="1">
    <citation type="journal article" date="2021" name="Environ. Microbiol.">
        <title>Cryptic niche differentiation of novel sediment ecotypes of Rugeria pomeroyi correlates with nitrate respiration.</title>
        <authorList>
            <person name="Lin X."/>
            <person name="McNichol J."/>
            <person name="Chu X."/>
            <person name="Qian Y."/>
            <person name="Luo H."/>
        </authorList>
    </citation>
    <scope>NUCLEOTIDE SEQUENCE</scope>
    <source>
        <strain evidence="2">SZCCDBB064</strain>
    </source>
</reference>
<dbReference type="SUPFAM" id="SSF46626">
    <property type="entry name" value="Cytochrome c"/>
    <property type="match status" value="1"/>
</dbReference>
<evidence type="ECO:0008006" key="4">
    <source>
        <dbReference type="Google" id="ProtNLM"/>
    </source>
</evidence>
<name>A0A9Q3ZM33_9RHOB</name>